<dbReference type="InterPro" id="IPR002905">
    <property type="entry name" value="Trm1"/>
</dbReference>
<dbReference type="Proteomes" id="UP000004994">
    <property type="component" value="Chromosome 3"/>
</dbReference>
<dbReference type="Gene3D" id="3.40.50.150">
    <property type="entry name" value="Vaccinia Virus protein VP39"/>
    <property type="match status" value="1"/>
</dbReference>
<dbReference type="EC" id="2.1.1.216" evidence="7"/>
<organism evidence="9">
    <name type="scientific">Solanum lycopersicum</name>
    <name type="common">Tomato</name>
    <name type="synonym">Lycopersicon esculentum</name>
    <dbReference type="NCBI Taxonomy" id="4081"/>
    <lineage>
        <taxon>Eukaryota</taxon>
        <taxon>Viridiplantae</taxon>
        <taxon>Streptophyta</taxon>
        <taxon>Embryophyta</taxon>
        <taxon>Tracheophyta</taxon>
        <taxon>Spermatophyta</taxon>
        <taxon>Magnoliopsida</taxon>
        <taxon>eudicotyledons</taxon>
        <taxon>Gunneridae</taxon>
        <taxon>Pentapetalae</taxon>
        <taxon>asterids</taxon>
        <taxon>lamiids</taxon>
        <taxon>Solanales</taxon>
        <taxon>Solanaceae</taxon>
        <taxon>Solanoideae</taxon>
        <taxon>Solaneae</taxon>
        <taxon>Solanum</taxon>
        <taxon>Solanum subgen. Lycopersicon</taxon>
    </lineage>
</organism>
<evidence type="ECO:0000256" key="3">
    <source>
        <dbReference type="ARBA" id="ARBA00022679"/>
    </source>
</evidence>
<dbReference type="GO" id="GO:0032259">
    <property type="term" value="P:methylation"/>
    <property type="evidence" value="ECO:0007669"/>
    <property type="project" value="UniProtKB-KW"/>
</dbReference>
<evidence type="ECO:0000256" key="6">
    <source>
        <dbReference type="ARBA" id="ARBA00022884"/>
    </source>
</evidence>
<evidence type="ECO:0000313" key="10">
    <source>
        <dbReference type="Proteomes" id="UP000004994"/>
    </source>
</evidence>
<reference evidence="9" key="2">
    <citation type="submission" date="2019-01" db="UniProtKB">
        <authorList>
            <consortium name="EnsemblPlants"/>
        </authorList>
    </citation>
    <scope>IDENTIFICATION</scope>
    <source>
        <strain evidence="9">cv. Heinz 1706</strain>
    </source>
</reference>
<dbReference type="Gramene" id="Solyc03g070410.2.1">
    <property type="protein sequence ID" value="Solyc03g070410.2.1"/>
    <property type="gene ID" value="Solyc03g070410.2"/>
</dbReference>
<proteinExistence type="predicted"/>
<keyword evidence="5" id="KW-0819">tRNA processing</keyword>
<keyword evidence="2" id="KW-0489">Methyltransferase</keyword>
<evidence type="ECO:0000256" key="2">
    <source>
        <dbReference type="ARBA" id="ARBA00022603"/>
    </source>
</evidence>
<dbReference type="AlphaFoldDB" id="A0A3Q7FLK4"/>
<keyword evidence="3" id="KW-0808">Transferase</keyword>
<evidence type="ECO:0000256" key="8">
    <source>
        <dbReference type="ARBA" id="ARBA00051897"/>
    </source>
</evidence>
<evidence type="ECO:0000313" key="9">
    <source>
        <dbReference type="EnsemblPlants" id="Solyc03g070410.2.1"/>
    </source>
</evidence>
<accession>A0A3Q7FLK4</accession>
<keyword evidence="6" id="KW-0694">RNA-binding</keyword>
<keyword evidence="1" id="KW-0820">tRNA-binding</keyword>
<name>A0A3Q7FLK4_SOLLC</name>
<comment type="catalytic activity">
    <reaction evidence="8">
        <text>guanosine(26) in tRNA + 2 S-adenosyl-L-methionine = N(2)-dimethylguanosine(26) in tRNA + 2 S-adenosyl-L-homocysteine + 2 H(+)</text>
        <dbReference type="Rhea" id="RHEA:43140"/>
        <dbReference type="Rhea" id="RHEA-COMP:10359"/>
        <dbReference type="Rhea" id="RHEA-COMP:10360"/>
        <dbReference type="ChEBI" id="CHEBI:15378"/>
        <dbReference type="ChEBI" id="CHEBI:57856"/>
        <dbReference type="ChEBI" id="CHEBI:59789"/>
        <dbReference type="ChEBI" id="CHEBI:74269"/>
        <dbReference type="ChEBI" id="CHEBI:74513"/>
        <dbReference type="EC" id="2.1.1.216"/>
    </reaction>
</comment>
<dbReference type="EnsemblPlants" id="Solyc03g070410.2.1">
    <property type="protein sequence ID" value="Solyc03g070410.2.1"/>
    <property type="gene ID" value="Solyc03g070410.2"/>
</dbReference>
<dbReference type="GO" id="GO:0160104">
    <property type="term" value="F:tRNA (guanine(26)-N2)-dimethyltransferase activity"/>
    <property type="evidence" value="ECO:0007669"/>
    <property type="project" value="UniProtKB-EC"/>
</dbReference>
<dbReference type="GO" id="GO:0000049">
    <property type="term" value="F:tRNA binding"/>
    <property type="evidence" value="ECO:0007669"/>
    <property type="project" value="UniProtKB-KW"/>
</dbReference>
<dbReference type="InParanoid" id="A0A3Q7FLK4"/>
<protein>
    <recommendedName>
        <fullName evidence="7">tRNA (guanine(26)-N(2))-dimethyltransferase</fullName>
        <ecNumber evidence="7">2.1.1.216</ecNumber>
    </recommendedName>
</protein>
<dbReference type="GO" id="GO:0008033">
    <property type="term" value="P:tRNA processing"/>
    <property type="evidence" value="ECO:0007669"/>
    <property type="project" value="UniProtKB-KW"/>
</dbReference>
<evidence type="ECO:0000256" key="4">
    <source>
        <dbReference type="ARBA" id="ARBA00022691"/>
    </source>
</evidence>
<dbReference type="InterPro" id="IPR029063">
    <property type="entry name" value="SAM-dependent_MTases_sf"/>
</dbReference>
<sequence length="88" mass="9739">MVGADGLTLSVCLTVKIFQHQVNKRDMSISILRTFISQRKLKHKAMLARQAKALSAYGLRALRYAHEIEGIGQVVALDNDKGDSNSKL</sequence>
<evidence type="ECO:0000256" key="1">
    <source>
        <dbReference type="ARBA" id="ARBA00022555"/>
    </source>
</evidence>
<dbReference type="PANTHER" id="PTHR10631">
    <property type="entry name" value="N 2 ,N 2 -DIMETHYLGUANOSINE TRNA METHYLTRANSFERASE"/>
    <property type="match status" value="1"/>
</dbReference>
<evidence type="ECO:0000256" key="7">
    <source>
        <dbReference type="ARBA" id="ARBA00039099"/>
    </source>
</evidence>
<dbReference type="STRING" id="4081.A0A3Q7FLK4"/>
<evidence type="ECO:0000256" key="5">
    <source>
        <dbReference type="ARBA" id="ARBA00022694"/>
    </source>
</evidence>
<reference evidence="9" key="1">
    <citation type="journal article" date="2012" name="Nature">
        <title>The tomato genome sequence provides insights into fleshy fruit evolution.</title>
        <authorList>
            <consortium name="Tomato Genome Consortium"/>
        </authorList>
    </citation>
    <scope>NUCLEOTIDE SEQUENCE [LARGE SCALE GENOMIC DNA]</scope>
    <source>
        <strain evidence="9">cv. Heinz 1706</strain>
    </source>
</reference>
<dbReference type="PANTHER" id="PTHR10631:SF3">
    <property type="entry name" value="TRNA (GUANINE(26)-N(2))-DIMETHYLTRANSFERASE"/>
    <property type="match status" value="1"/>
</dbReference>
<keyword evidence="4" id="KW-0949">S-adenosyl-L-methionine</keyword>
<keyword evidence="10" id="KW-1185">Reference proteome</keyword>
<dbReference type="Pfam" id="PF02005">
    <property type="entry name" value="TRM"/>
    <property type="match status" value="1"/>
</dbReference>